<sequence length="223" mass="24374">MTLSAVLTAARDTLTTLGILPVRFEADESGARVLAVMPDSALQERSTGPYRREEPPPEAMHLVRLISWRWSSRPERPDVTLGMAGPWPELALSLPESRVRIEYVVPEAAPPGWRPEPGHVTAEIDVVMALEVVARSLDAVGEPLPVRVSLDYPADPGYGTDPRSVLPVVPTLVLDRRRCPPHRRAAHNAALRAAAYADQPFDLSGGTAFRTWVGSARIQDLDP</sequence>
<evidence type="ECO:0000313" key="2">
    <source>
        <dbReference type="Proteomes" id="UP001165283"/>
    </source>
</evidence>
<evidence type="ECO:0000313" key="1">
    <source>
        <dbReference type="EMBL" id="MCO1661077.1"/>
    </source>
</evidence>
<keyword evidence="2" id="KW-1185">Reference proteome</keyword>
<name>A0ABT1ADC7_9PSEU</name>
<protein>
    <submittedName>
        <fullName evidence="1">Uncharacterized protein</fullName>
    </submittedName>
</protein>
<accession>A0ABT1ADC7</accession>
<comment type="caution">
    <text evidence="1">The sequence shown here is derived from an EMBL/GenBank/DDBJ whole genome shotgun (WGS) entry which is preliminary data.</text>
</comment>
<dbReference type="EMBL" id="JAGSOV010000106">
    <property type="protein sequence ID" value="MCO1661077.1"/>
    <property type="molecule type" value="Genomic_DNA"/>
</dbReference>
<reference evidence="1" key="1">
    <citation type="submission" date="2021-04" db="EMBL/GenBank/DDBJ databases">
        <title>Pseudonocardia sp. nov., isolated from sandy soil of mangrove forest.</title>
        <authorList>
            <person name="Zan Z."/>
            <person name="Huang R."/>
            <person name="Liu W."/>
        </authorList>
    </citation>
    <scope>NUCLEOTIDE SEQUENCE</scope>
    <source>
        <strain evidence="1">S2-4</strain>
    </source>
</reference>
<dbReference type="Proteomes" id="UP001165283">
    <property type="component" value="Unassembled WGS sequence"/>
</dbReference>
<dbReference type="RefSeq" id="WP_252446589.1">
    <property type="nucleotide sequence ID" value="NZ_JAGSOV010000106.1"/>
</dbReference>
<gene>
    <name evidence="1" type="ORF">KDL28_39130</name>
</gene>
<organism evidence="1 2">
    <name type="scientific">Pseudonocardia humida</name>
    <dbReference type="NCBI Taxonomy" id="2800819"/>
    <lineage>
        <taxon>Bacteria</taxon>
        <taxon>Bacillati</taxon>
        <taxon>Actinomycetota</taxon>
        <taxon>Actinomycetes</taxon>
        <taxon>Pseudonocardiales</taxon>
        <taxon>Pseudonocardiaceae</taxon>
        <taxon>Pseudonocardia</taxon>
    </lineage>
</organism>
<proteinExistence type="predicted"/>